<protein>
    <submittedName>
        <fullName evidence="1">Mitochondrial protein</fullName>
    </submittedName>
</protein>
<gene>
    <name evidence="1" type="ORF">CR513_30757</name>
</gene>
<accession>A0A371GB02</accession>
<reference evidence="1" key="1">
    <citation type="submission" date="2018-05" db="EMBL/GenBank/DDBJ databases">
        <title>Draft genome of Mucuna pruriens seed.</title>
        <authorList>
            <person name="Nnadi N.E."/>
            <person name="Vos R."/>
            <person name="Hasami M.H."/>
            <person name="Devisetty U.K."/>
            <person name="Aguiy J.C."/>
        </authorList>
    </citation>
    <scope>NUCLEOTIDE SEQUENCE [LARGE SCALE GENOMIC DNA]</scope>
    <source>
        <strain evidence="1">JCA_2017</strain>
    </source>
</reference>
<dbReference type="Proteomes" id="UP000257109">
    <property type="component" value="Unassembled WGS sequence"/>
</dbReference>
<proteinExistence type="predicted"/>
<keyword evidence="2" id="KW-1185">Reference proteome</keyword>
<sequence>MLFLRGFIFIRCNLQASRTEKKNLVCKLHHTLYRLKQAPSAWYERLSLTLLQLDFQLNVKFSLKHLGQLDYFLGIEVKHLSNGSVLLTKSKCLRDLLSCANMKNVNNIPSPMMVDPHMYRSIAGALQYATLTCPKIT</sequence>
<organism evidence="1 2">
    <name type="scientific">Mucuna pruriens</name>
    <name type="common">Velvet bean</name>
    <name type="synonym">Dolichos pruriens</name>
    <dbReference type="NCBI Taxonomy" id="157652"/>
    <lineage>
        <taxon>Eukaryota</taxon>
        <taxon>Viridiplantae</taxon>
        <taxon>Streptophyta</taxon>
        <taxon>Embryophyta</taxon>
        <taxon>Tracheophyta</taxon>
        <taxon>Spermatophyta</taxon>
        <taxon>Magnoliopsida</taxon>
        <taxon>eudicotyledons</taxon>
        <taxon>Gunneridae</taxon>
        <taxon>Pentapetalae</taxon>
        <taxon>rosids</taxon>
        <taxon>fabids</taxon>
        <taxon>Fabales</taxon>
        <taxon>Fabaceae</taxon>
        <taxon>Papilionoideae</taxon>
        <taxon>50 kb inversion clade</taxon>
        <taxon>NPAAA clade</taxon>
        <taxon>indigoferoid/millettioid clade</taxon>
        <taxon>Phaseoleae</taxon>
        <taxon>Mucuna</taxon>
    </lineage>
</organism>
<name>A0A371GB02_MUCPR</name>
<feature type="non-terminal residue" evidence="1">
    <location>
        <position position="1"/>
    </location>
</feature>
<evidence type="ECO:0000313" key="1">
    <source>
        <dbReference type="EMBL" id="RDX87740.1"/>
    </source>
</evidence>
<comment type="caution">
    <text evidence="1">The sequence shown here is derived from an EMBL/GenBank/DDBJ whole genome shotgun (WGS) entry which is preliminary data.</text>
</comment>
<dbReference type="EMBL" id="QJKJ01006142">
    <property type="protein sequence ID" value="RDX87740.1"/>
    <property type="molecule type" value="Genomic_DNA"/>
</dbReference>
<dbReference type="AlphaFoldDB" id="A0A371GB02"/>
<dbReference type="OrthoDB" id="1426677at2759"/>
<evidence type="ECO:0000313" key="2">
    <source>
        <dbReference type="Proteomes" id="UP000257109"/>
    </source>
</evidence>